<feature type="region of interest" description="Disordered" evidence="1">
    <location>
        <begin position="17"/>
        <end position="45"/>
    </location>
</feature>
<evidence type="ECO:0000313" key="3">
    <source>
        <dbReference type="Proteomes" id="UP000308092"/>
    </source>
</evidence>
<gene>
    <name evidence="2" type="ORF">EYZ11_008114</name>
</gene>
<keyword evidence="3" id="KW-1185">Reference proteome</keyword>
<evidence type="ECO:0000256" key="1">
    <source>
        <dbReference type="SAM" id="MobiDB-lite"/>
    </source>
</evidence>
<evidence type="ECO:0000313" key="2">
    <source>
        <dbReference type="EMBL" id="THC92424.1"/>
    </source>
</evidence>
<reference evidence="2 3" key="1">
    <citation type="submission" date="2019-03" db="EMBL/GenBank/DDBJ databases">
        <title>The genome sequence of a newly discovered highly antifungal drug resistant Aspergillus species, Aspergillus tanneri NIH 1004.</title>
        <authorList>
            <person name="Mounaud S."/>
            <person name="Singh I."/>
            <person name="Joardar V."/>
            <person name="Pakala S."/>
            <person name="Pakala S."/>
            <person name="Venepally P."/>
            <person name="Hoover J."/>
            <person name="Nierman W."/>
            <person name="Chung J."/>
            <person name="Losada L."/>
        </authorList>
    </citation>
    <scope>NUCLEOTIDE SEQUENCE [LARGE SCALE GENOMIC DNA]</scope>
    <source>
        <strain evidence="2 3">NIH1004</strain>
    </source>
</reference>
<organism evidence="2 3">
    <name type="scientific">Aspergillus tanneri</name>
    <dbReference type="NCBI Taxonomy" id="1220188"/>
    <lineage>
        <taxon>Eukaryota</taxon>
        <taxon>Fungi</taxon>
        <taxon>Dikarya</taxon>
        <taxon>Ascomycota</taxon>
        <taxon>Pezizomycotina</taxon>
        <taxon>Eurotiomycetes</taxon>
        <taxon>Eurotiomycetidae</taxon>
        <taxon>Eurotiales</taxon>
        <taxon>Aspergillaceae</taxon>
        <taxon>Aspergillus</taxon>
        <taxon>Aspergillus subgen. Circumdati</taxon>
    </lineage>
</organism>
<name>A0A4V3UNT9_9EURO</name>
<protein>
    <submittedName>
        <fullName evidence="2">Uncharacterized protein</fullName>
    </submittedName>
</protein>
<comment type="caution">
    <text evidence="2">The sequence shown here is derived from an EMBL/GenBank/DDBJ whole genome shotgun (WGS) entry which is preliminary data.</text>
</comment>
<accession>A0A4V3UNT9</accession>
<dbReference type="VEuPathDB" id="FungiDB:EYZ11_008114"/>
<dbReference type="Proteomes" id="UP000308092">
    <property type="component" value="Unassembled WGS sequence"/>
</dbReference>
<proteinExistence type="predicted"/>
<dbReference type="EMBL" id="SOSA01000336">
    <property type="protein sequence ID" value="THC92424.1"/>
    <property type="molecule type" value="Genomic_DNA"/>
</dbReference>
<sequence>MHVPRLMVERVPVEPIVGNSKPMTEVPEFLTPTSEHRARKNGRAV</sequence>
<dbReference type="AlphaFoldDB" id="A0A4V3UNT9"/>